<name>A0A8H3IR19_9LECA</name>
<gene>
    <name evidence="1" type="ORF">HETSPECPRED_010581</name>
</gene>
<comment type="caution">
    <text evidence="1">The sequence shown here is derived from an EMBL/GenBank/DDBJ whole genome shotgun (WGS) entry which is preliminary data.</text>
</comment>
<reference evidence="1" key="1">
    <citation type="submission" date="2021-03" db="EMBL/GenBank/DDBJ databases">
        <authorList>
            <person name="Tagirdzhanova G."/>
        </authorList>
    </citation>
    <scope>NUCLEOTIDE SEQUENCE</scope>
</reference>
<evidence type="ECO:0000313" key="2">
    <source>
        <dbReference type="Proteomes" id="UP000664521"/>
    </source>
</evidence>
<dbReference type="OrthoDB" id="5413827at2759"/>
<keyword evidence="2" id="KW-1185">Reference proteome</keyword>
<dbReference type="PANTHER" id="PTHR42085">
    <property type="entry name" value="F-BOX DOMAIN-CONTAINING PROTEIN"/>
    <property type="match status" value="1"/>
</dbReference>
<organism evidence="1 2">
    <name type="scientific">Heterodermia speciosa</name>
    <dbReference type="NCBI Taxonomy" id="116794"/>
    <lineage>
        <taxon>Eukaryota</taxon>
        <taxon>Fungi</taxon>
        <taxon>Dikarya</taxon>
        <taxon>Ascomycota</taxon>
        <taxon>Pezizomycotina</taxon>
        <taxon>Lecanoromycetes</taxon>
        <taxon>OSLEUM clade</taxon>
        <taxon>Lecanoromycetidae</taxon>
        <taxon>Caliciales</taxon>
        <taxon>Physciaceae</taxon>
        <taxon>Heterodermia</taxon>
    </lineage>
</organism>
<protein>
    <submittedName>
        <fullName evidence="1">Uncharacterized protein</fullName>
    </submittedName>
</protein>
<dbReference type="PANTHER" id="PTHR42085:SF1">
    <property type="entry name" value="F-BOX DOMAIN-CONTAINING PROTEIN"/>
    <property type="match status" value="1"/>
</dbReference>
<proteinExistence type="predicted"/>
<dbReference type="EMBL" id="CAJPDS010000098">
    <property type="protein sequence ID" value="CAF9937162.1"/>
    <property type="molecule type" value="Genomic_DNA"/>
</dbReference>
<dbReference type="AlphaFoldDB" id="A0A8H3IR19"/>
<evidence type="ECO:0000313" key="1">
    <source>
        <dbReference type="EMBL" id="CAF9937162.1"/>
    </source>
</evidence>
<accession>A0A8H3IR19</accession>
<dbReference type="Proteomes" id="UP000664521">
    <property type="component" value="Unassembled WGS sequence"/>
</dbReference>
<sequence length="255" mass="29859">MKIFPLMKLPPELRNKVYGHCLKVNGHITPYSEYYYHVRKLNYQGTKLRSFINILSVSKAVHEEASLVLYGENTFRISSMAKDLTYGFVHFDANESTSHIEYRGDTLWTRKSHLMRHAIVYYHYNDYDHGKHLDLNIKTLQDPRIDANDRTSALHESAIQELKRSWTSRLHHLRNLTNLVTLELNVVDLYCSLGCCRIYILDSLLNDYFDARYLPQHARYVFEGLKTKAELAMIKIVQNKMPSCTIYYVPSSSDE</sequence>
<dbReference type="InterPro" id="IPR038883">
    <property type="entry name" value="AN11006-like"/>
</dbReference>